<dbReference type="AlphaFoldDB" id="A0A516Q378"/>
<evidence type="ECO:0000313" key="3">
    <source>
        <dbReference type="Proteomes" id="UP000319263"/>
    </source>
</evidence>
<dbReference type="EMBL" id="CP041692">
    <property type="protein sequence ID" value="QDP97883.1"/>
    <property type="molecule type" value="Genomic_DNA"/>
</dbReference>
<dbReference type="KEGG" id="mik:FOE78_20005"/>
<keyword evidence="1" id="KW-1133">Transmembrane helix</keyword>
<dbReference type="Proteomes" id="UP000319263">
    <property type="component" value="Chromosome"/>
</dbReference>
<keyword evidence="1" id="KW-0472">Membrane</keyword>
<accession>A0A516Q378</accession>
<protein>
    <submittedName>
        <fullName evidence="2">Uncharacterized protein</fullName>
    </submittedName>
</protein>
<keyword evidence="3" id="KW-1185">Reference proteome</keyword>
<dbReference type="RefSeq" id="WP_143987837.1">
    <property type="nucleotide sequence ID" value="NZ_CP041692.1"/>
</dbReference>
<dbReference type="PROSITE" id="PS51257">
    <property type="entry name" value="PROKAR_LIPOPROTEIN"/>
    <property type="match status" value="1"/>
</dbReference>
<proteinExistence type="predicted"/>
<organism evidence="2 3">
    <name type="scientific">Microlunatus elymi</name>
    <dbReference type="NCBI Taxonomy" id="2596828"/>
    <lineage>
        <taxon>Bacteria</taxon>
        <taxon>Bacillati</taxon>
        <taxon>Actinomycetota</taxon>
        <taxon>Actinomycetes</taxon>
        <taxon>Propionibacteriales</taxon>
        <taxon>Propionibacteriaceae</taxon>
        <taxon>Microlunatus</taxon>
    </lineage>
</organism>
<feature type="transmembrane region" description="Helical" evidence="1">
    <location>
        <begin position="12"/>
        <end position="34"/>
    </location>
</feature>
<reference evidence="2 3" key="1">
    <citation type="submission" date="2019-07" db="EMBL/GenBank/DDBJ databases">
        <title>Microlunatus dokdonensis sp. nov. isolated from the rhizospheric soil of the wild plant Elymus tsukushiensis.</title>
        <authorList>
            <person name="Ghim S.-Y."/>
            <person name="Hwang Y.-J."/>
            <person name="Son J.-S."/>
            <person name="Shin J.-H."/>
        </authorList>
    </citation>
    <scope>NUCLEOTIDE SEQUENCE [LARGE SCALE GENOMIC DNA]</scope>
    <source>
        <strain evidence="2 3">KUDC0627</strain>
    </source>
</reference>
<evidence type="ECO:0000313" key="2">
    <source>
        <dbReference type="EMBL" id="QDP97883.1"/>
    </source>
</evidence>
<feature type="transmembrane region" description="Helical" evidence="1">
    <location>
        <begin position="54"/>
        <end position="77"/>
    </location>
</feature>
<evidence type="ECO:0000256" key="1">
    <source>
        <dbReference type="SAM" id="Phobius"/>
    </source>
</evidence>
<keyword evidence="1" id="KW-0812">Transmembrane</keyword>
<name>A0A516Q378_9ACTN</name>
<sequence>MSGSIRYHGRSRIIFAAIGLALVAIMVIACIGMATTIPYNAQGTTQVMHLSNMAVFWLWLALMDIPAILAYLISWAYRA</sequence>
<gene>
    <name evidence="2" type="ORF">FOE78_20005</name>
</gene>